<dbReference type="SUPFAM" id="SSF53098">
    <property type="entry name" value="Ribonuclease H-like"/>
    <property type="match status" value="1"/>
</dbReference>
<dbReference type="GO" id="GO:0015074">
    <property type="term" value="P:DNA integration"/>
    <property type="evidence" value="ECO:0007669"/>
    <property type="project" value="InterPro"/>
</dbReference>
<dbReference type="InterPro" id="IPR036397">
    <property type="entry name" value="RNaseH_sf"/>
</dbReference>
<dbReference type="Pfam" id="PF00665">
    <property type="entry name" value="rve"/>
    <property type="match status" value="1"/>
</dbReference>
<dbReference type="PROSITE" id="PS50994">
    <property type="entry name" value="INTEGRASE"/>
    <property type="match status" value="1"/>
</dbReference>
<evidence type="ECO:0000313" key="3">
    <source>
        <dbReference type="WBParaSite" id="ACRNAN_scaffold5593.g19696.t1"/>
    </source>
</evidence>
<feature type="domain" description="Integrase catalytic" evidence="1">
    <location>
        <begin position="1"/>
        <end position="80"/>
    </location>
</feature>
<dbReference type="WBParaSite" id="ACRNAN_scaffold5593.g19696.t1">
    <property type="protein sequence ID" value="ACRNAN_scaffold5593.g19696.t1"/>
    <property type="gene ID" value="ACRNAN_scaffold5593.g19696"/>
</dbReference>
<dbReference type="GO" id="GO:0003676">
    <property type="term" value="F:nucleic acid binding"/>
    <property type="evidence" value="ECO:0007669"/>
    <property type="project" value="InterPro"/>
</dbReference>
<dbReference type="PANTHER" id="PTHR46585">
    <property type="entry name" value="INTEGRASE CORE DOMAIN CONTAINING PROTEIN"/>
    <property type="match status" value="1"/>
</dbReference>
<keyword evidence="2" id="KW-1185">Reference proteome</keyword>
<dbReference type="Proteomes" id="UP000887540">
    <property type="component" value="Unplaced"/>
</dbReference>
<organism evidence="2 3">
    <name type="scientific">Acrobeloides nanus</name>
    <dbReference type="NCBI Taxonomy" id="290746"/>
    <lineage>
        <taxon>Eukaryota</taxon>
        <taxon>Metazoa</taxon>
        <taxon>Ecdysozoa</taxon>
        <taxon>Nematoda</taxon>
        <taxon>Chromadorea</taxon>
        <taxon>Rhabditida</taxon>
        <taxon>Tylenchina</taxon>
        <taxon>Cephalobomorpha</taxon>
        <taxon>Cephaloboidea</taxon>
        <taxon>Cephalobidae</taxon>
        <taxon>Acrobeloides</taxon>
    </lineage>
</organism>
<proteinExistence type="predicted"/>
<protein>
    <submittedName>
        <fullName evidence="3">Integrase catalytic domain-containing protein</fullName>
    </submittedName>
</protein>
<dbReference type="InterPro" id="IPR012337">
    <property type="entry name" value="RNaseH-like_sf"/>
</dbReference>
<dbReference type="AlphaFoldDB" id="A0A914E611"/>
<reference evidence="3" key="1">
    <citation type="submission" date="2022-11" db="UniProtKB">
        <authorList>
            <consortium name="WormBaseParasite"/>
        </authorList>
    </citation>
    <scope>IDENTIFICATION</scope>
</reference>
<dbReference type="InterPro" id="IPR001584">
    <property type="entry name" value="Integrase_cat-core"/>
</dbReference>
<dbReference type="PANTHER" id="PTHR46585:SF1">
    <property type="entry name" value="CHROMO DOMAIN-CONTAINING PROTEIN"/>
    <property type="match status" value="1"/>
</dbReference>
<evidence type="ECO:0000259" key="1">
    <source>
        <dbReference type="PROSITE" id="PS50994"/>
    </source>
</evidence>
<dbReference type="Gene3D" id="3.30.420.10">
    <property type="entry name" value="Ribonuclease H-like superfamily/Ribonuclease H"/>
    <property type="match status" value="1"/>
</dbReference>
<evidence type="ECO:0000313" key="2">
    <source>
        <dbReference type="Proteomes" id="UP000887540"/>
    </source>
</evidence>
<name>A0A914E611_9BILA</name>
<accession>A0A914E611</accession>
<sequence>MLTVIDCFSRFAFAKVLKSKSGDEVKNAFQSIFNERIPKKIQTDQGTEFYNPQVKKLFDENNIIHFSVYSDVKACMVEEL</sequence>